<dbReference type="SUPFAM" id="SSF55729">
    <property type="entry name" value="Acyl-CoA N-acyltransferases (Nat)"/>
    <property type="match status" value="2"/>
</dbReference>
<accession>A0A7W7QGZ2</accession>
<protein>
    <submittedName>
        <fullName evidence="4">GNAT superfamily N-acetyltransferase</fullName>
    </submittedName>
</protein>
<dbReference type="AlphaFoldDB" id="A0A7W7QGZ2"/>
<dbReference type="CDD" id="cd04301">
    <property type="entry name" value="NAT_SF"/>
    <property type="match status" value="2"/>
</dbReference>
<comment type="caution">
    <text evidence="4">The sequence shown here is derived from an EMBL/GenBank/DDBJ whole genome shotgun (WGS) entry which is preliminary data.</text>
</comment>
<dbReference type="InterPro" id="IPR000182">
    <property type="entry name" value="GNAT_dom"/>
</dbReference>
<sequence length="321" mass="34601">MTGSPAVEYRLLDPSDGQAVAAWLVLVAEGAGDSPDDPPPCPKDVAGSLRYPPPGIELADWLAYRGGALVGTLRLAFDTGATGARVDRLLVHPSHRRRGVGRGLLALARTECRDRVDLTALVPDPGTAFAAAAGATRLDGAYLRMRLDLAHDLPAAPPPAPGYRLDAWENHAPDHHVLAAAWLERTLGDDAVAPQDEPVDTSYLRALERMRTGRGRHAYHIGAVHEATGTLVGYTNITTIEGNPDHLYQGMTVVHHAHRGHGLGRTLKLTNTTNARRDHPAARYMDTTNSATNHPMKALNESMGYVVRDQLVPWHLPTATT</sequence>
<feature type="domain" description="N-acetyltransferase" evidence="3">
    <location>
        <begin position="7"/>
        <end position="150"/>
    </location>
</feature>
<reference evidence="4 5" key="1">
    <citation type="submission" date="2020-08" db="EMBL/GenBank/DDBJ databases">
        <title>Genomic Encyclopedia of Type Strains, Phase III (KMG-III): the genomes of soil and plant-associated and newly described type strains.</title>
        <authorList>
            <person name="Whitman W."/>
        </authorList>
    </citation>
    <scope>NUCLEOTIDE SEQUENCE [LARGE SCALE GENOMIC DNA]</scope>
    <source>
        <strain evidence="4 5">CECT 8960</strain>
    </source>
</reference>
<dbReference type="InterPro" id="IPR050832">
    <property type="entry name" value="Bact_Acetyltransf"/>
</dbReference>
<dbReference type="PANTHER" id="PTHR43877">
    <property type="entry name" value="AMINOALKYLPHOSPHONATE N-ACETYLTRANSFERASE-RELATED-RELATED"/>
    <property type="match status" value="1"/>
</dbReference>
<dbReference type="Gene3D" id="3.40.630.30">
    <property type="match status" value="1"/>
</dbReference>
<dbReference type="Pfam" id="PF00583">
    <property type="entry name" value="Acetyltransf_1"/>
    <property type="match status" value="2"/>
</dbReference>
<evidence type="ECO:0000256" key="2">
    <source>
        <dbReference type="ARBA" id="ARBA00023315"/>
    </source>
</evidence>
<name>A0A7W7QGZ2_9PSEU</name>
<keyword evidence="1 4" id="KW-0808">Transferase</keyword>
<dbReference type="GO" id="GO:0016747">
    <property type="term" value="F:acyltransferase activity, transferring groups other than amino-acyl groups"/>
    <property type="evidence" value="ECO:0007669"/>
    <property type="project" value="InterPro"/>
</dbReference>
<proteinExistence type="predicted"/>
<evidence type="ECO:0000256" key="1">
    <source>
        <dbReference type="ARBA" id="ARBA00022679"/>
    </source>
</evidence>
<dbReference type="PROSITE" id="PS51186">
    <property type="entry name" value="GNAT"/>
    <property type="match status" value="2"/>
</dbReference>
<keyword evidence="2" id="KW-0012">Acyltransferase</keyword>
<dbReference type="InterPro" id="IPR016181">
    <property type="entry name" value="Acyl_CoA_acyltransferase"/>
</dbReference>
<organism evidence="4 5">
    <name type="scientific">Actinophytocola algeriensis</name>
    <dbReference type="NCBI Taxonomy" id="1768010"/>
    <lineage>
        <taxon>Bacteria</taxon>
        <taxon>Bacillati</taxon>
        <taxon>Actinomycetota</taxon>
        <taxon>Actinomycetes</taxon>
        <taxon>Pseudonocardiales</taxon>
        <taxon>Pseudonocardiaceae</taxon>
    </lineage>
</organism>
<dbReference type="RefSeq" id="WP_184816825.1">
    <property type="nucleotide sequence ID" value="NZ_JACHJQ010000018.1"/>
</dbReference>
<evidence type="ECO:0000313" key="5">
    <source>
        <dbReference type="Proteomes" id="UP000520767"/>
    </source>
</evidence>
<keyword evidence="5" id="KW-1185">Reference proteome</keyword>
<evidence type="ECO:0000259" key="3">
    <source>
        <dbReference type="PROSITE" id="PS51186"/>
    </source>
</evidence>
<evidence type="ECO:0000313" key="4">
    <source>
        <dbReference type="EMBL" id="MBB4912881.1"/>
    </source>
</evidence>
<dbReference type="EMBL" id="JACHJQ010000018">
    <property type="protein sequence ID" value="MBB4912881.1"/>
    <property type="molecule type" value="Genomic_DNA"/>
</dbReference>
<dbReference type="Proteomes" id="UP000520767">
    <property type="component" value="Unassembled WGS sequence"/>
</dbReference>
<feature type="domain" description="N-acetyltransferase" evidence="3">
    <location>
        <begin position="166"/>
        <end position="321"/>
    </location>
</feature>
<gene>
    <name evidence="4" type="ORF">FHR82_009155</name>
</gene>